<reference evidence="2" key="1">
    <citation type="submission" date="2014-09" db="EMBL/GenBank/DDBJ databases">
        <title>Draft genome sequence of an oleaginous Mucoromycotina fungus Mucor ambiguus NBRC6742.</title>
        <authorList>
            <person name="Takeda I."/>
            <person name="Yamane N."/>
            <person name="Morita T."/>
            <person name="Tamano K."/>
            <person name="Machida M."/>
            <person name="Baker S."/>
            <person name="Koike H."/>
        </authorList>
    </citation>
    <scope>NUCLEOTIDE SEQUENCE</scope>
    <source>
        <strain evidence="2">NBRC 6742</strain>
    </source>
</reference>
<dbReference type="InterPro" id="IPR039143">
    <property type="entry name" value="GNPNAT1-like"/>
</dbReference>
<dbReference type="Pfam" id="PF13508">
    <property type="entry name" value="Acetyltransf_7"/>
    <property type="match status" value="1"/>
</dbReference>
<gene>
    <name evidence="2" type="ORF">MAM1_0013d01292</name>
</gene>
<dbReference type="AlphaFoldDB" id="A0A0C9MFJ2"/>
<evidence type="ECO:0000259" key="1">
    <source>
        <dbReference type="PROSITE" id="PS51186"/>
    </source>
</evidence>
<dbReference type="PANTHER" id="PTHR13355">
    <property type="entry name" value="GLUCOSAMINE 6-PHOSPHATE N-ACETYLTRANSFERASE"/>
    <property type="match status" value="1"/>
</dbReference>
<dbReference type="Proteomes" id="UP000053815">
    <property type="component" value="Unassembled WGS sequence"/>
</dbReference>
<dbReference type="PANTHER" id="PTHR13355:SF22">
    <property type="entry name" value="SLL0786 PROTEIN"/>
    <property type="match status" value="1"/>
</dbReference>
<dbReference type="UniPathway" id="UPA00113">
    <property type="reaction ID" value="UER00529"/>
</dbReference>
<feature type="domain" description="N-acetyltransferase" evidence="1">
    <location>
        <begin position="7"/>
        <end position="157"/>
    </location>
</feature>
<evidence type="ECO:0000313" key="3">
    <source>
        <dbReference type="Proteomes" id="UP000053815"/>
    </source>
</evidence>
<dbReference type="CDD" id="cd04301">
    <property type="entry name" value="NAT_SF"/>
    <property type="match status" value="1"/>
</dbReference>
<organism evidence="2">
    <name type="scientific">Mucor ambiguus</name>
    <dbReference type="NCBI Taxonomy" id="91626"/>
    <lineage>
        <taxon>Eukaryota</taxon>
        <taxon>Fungi</taxon>
        <taxon>Fungi incertae sedis</taxon>
        <taxon>Mucoromycota</taxon>
        <taxon>Mucoromycotina</taxon>
        <taxon>Mucoromycetes</taxon>
        <taxon>Mucorales</taxon>
        <taxon>Mucorineae</taxon>
        <taxon>Mucoraceae</taxon>
        <taxon>Mucor</taxon>
    </lineage>
</organism>
<protein>
    <submittedName>
        <fullName evidence="2">Acetyltransferase</fullName>
    </submittedName>
</protein>
<keyword evidence="2" id="KW-0808">Transferase</keyword>
<name>A0A0C9MFJ2_9FUNG</name>
<dbReference type="Gene3D" id="3.40.630.30">
    <property type="match status" value="1"/>
</dbReference>
<dbReference type="STRING" id="91626.A0A0C9MFJ2"/>
<dbReference type="EMBL" id="DF836302">
    <property type="protein sequence ID" value="GAN01857.1"/>
    <property type="molecule type" value="Genomic_DNA"/>
</dbReference>
<accession>A0A0C9MFJ2</accession>
<evidence type="ECO:0000313" key="2">
    <source>
        <dbReference type="EMBL" id="GAN01857.1"/>
    </source>
</evidence>
<dbReference type="SUPFAM" id="SSF55729">
    <property type="entry name" value="Acyl-CoA N-acyltransferases (Nat)"/>
    <property type="match status" value="1"/>
</dbReference>
<dbReference type="OrthoDB" id="329272at2759"/>
<proteinExistence type="predicted"/>
<keyword evidence="3" id="KW-1185">Reference proteome</keyword>
<dbReference type="GO" id="GO:0008080">
    <property type="term" value="F:N-acetyltransferase activity"/>
    <property type="evidence" value="ECO:0007669"/>
    <property type="project" value="TreeGrafter"/>
</dbReference>
<dbReference type="PROSITE" id="PS51186">
    <property type="entry name" value="GNAT"/>
    <property type="match status" value="1"/>
</dbReference>
<dbReference type="InterPro" id="IPR000182">
    <property type="entry name" value="GNAT_dom"/>
</dbReference>
<dbReference type="GO" id="GO:0006048">
    <property type="term" value="P:UDP-N-acetylglucosamine biosynthetic process"/>
    <property type="evidence" value="ECO:0007669"/>
    <property type="project" value="UniProtKB-UniPathway"/>
</dbReference>
<dbReference type="InterPro" id="IPR016181">
    <property type="entry name" value="Acyl_CoA_acyltransferase"/>
</dbReference>
<sequence length="179" mass="20293">MSKYTNVKIVHIQYPEEMNRALAVRRQVFIQEQGYSEEIELDGQDAACQHWIATCDRENLDGTIEHNVDIGNIRLIPKPDGVAKLGRLAVLSDARGLQIGRLLVEAFVEHCKTSGFNTIVLHSQYPRRGFYEKTGFKIEEGDDEIFDEAVHLLCPMATTIASIVNLNRQICIVEYGKIF</sequence>